<dbReference type="InterPro" id="IPR036188">
    <property type="entry name" value="FAD/NAD-bd_sf"/>
</dbReference>
<accession>A0A1H9RAC7</accession>
<protein>
    <submittedName>
        <fullName evidence="1">Phytoene dehydrogenase-related protein</fullName>
    </submittedName>
</protein>
<sequence length="479" mass="51310">MMAQTAQQPRAVIVGSGPNGLTAAARLATEGWDVHVYEYSERLGGAAASSRDIFDGAIVDLGAAGHPFGVASPAFRALNLEAHGLRWAYADYEMAHPLEDQEAAFLSRCLDTTAAGLGPDGRAWKALHGNAVSHIDDHLANFLGPIIRWPKHPVRMVQFGVPALVSASVLGKALFQSERARALLAGSAVHAIASPANLMTGAFGLLFGALGMSRGWPVAEGGTQSIVDALVKILIDHGATFHTGYEVTDLRELPRADATVLNLTPAQILRLKGVQLPRLKKRQLKTWKYGTATWKVDYLLRQPVSWSDPRVGQAGTVHLGGTVAEIARAEDEAAAGRMPERPFVMACQQFAADPSRGLTLWSYAHVPHGYQEKHPGEVRELITAQIERFAPGFREVIVDTHETNPAELQAWNPNLIGGDIAGGSMGGLQTLMRPGISPRPHRLAPGLYLASSSTPPGAGVHGMPGWWAAHEAITDHARH</sequence>
<dbReference type="EMBL" id="FOGQ01000002">
    <property type="protein sequence ID" value="SER69608.1"/>
    <property type="molecule type" value="Genomic_DNA"/>
</dbReference>
<organism evidence="1 2">
    <name type="scientific">Corynebacterium cystitidis DSM 20524</name>
    <dbReference type="NCBI Taxonomy" id="1121357"/>
    <lineage>
        <taxon>Bacteria</taxon>
        <taxon>Bacillati</taxon>
        <taxon>Actinomycetota</taxon>
        <taxon>Actinomycetes</taxon>
        <taxon>Mycobacteriales</taxon>
        <taxon>Corynebacteriaceae</taxon>
        <taxon>Corynebacterium</taxon>
    </lineage>
</organism>
<dbReference type="PANTHER" id="PTHR10668">
    <property type="entry name" value="PHYTOENE DEHYDROGENASE"/>
    <property type="match status" value="1"/>
</dbReference>
<dbReference type="Proteomes" id="UP000198929">
    <property type="component" value="Unassembled WGS sequence"/>
</dbReference>
<proteinExistence type="predicted"/>
<dbReference type="PANTHER" id="PTHR10668:SF105">
    <property type="entry name" value="DEHYDROGENASE-RELATED"/>
    <property type="match status" value="1"/>
</dbReference>
<dbReference type="SUPFAM" id="SSF51905">
    <property type="entry name" value="FAD/NAD(P)-binding domain"/>
    <property type="match status" value="1"/>
</dbReference>
<dbReference type="STRING" id="1121357.SAMN05661109_00826"/>
<dbReference type="RefSeq" id="WP_231910010.1">
    <property type="nucleotide sequence ID" value="NZ_CP047199.1"/>
</dbReference>
<name>A0A1H9RAC7_9CORY</name>
<dbReference type="Gene3D" id="3.50.50.60">
    <property type="entry name" value="FAD/NAD(P)-binding domain"/>
    <property type="match status" value="1"/>
</dbReference>
<keyword evidence="2" id="KW-1185">Reference proteome</keyword>
<gene>
    <name evidence="1" type="ORF">SAMN05661109_00826</name>
</gene>
<reference evidence="2" key="1">
    <citation type="submission" date="2016-10" db="EMBL/GenBank/DDBJ databases">
        <authorList>
            <person name="Varghese N."/>
            <person name="Submissions S."/>
        </authorList>
    </citation>
    <scope>NUCLEOTIDE SEQUENCE [LARGE SCALE GENOMIC DNA]</scope>
    <source>
        <strain evidence="2">DSM 20524</strain>
    </source>
</reference>
<dbReference type="PRINTS" id="PR00419">
    <property type="entry name" value="ADXRDTASE"/>
</dbReference>
<dbReference type="AlphaFoldDB" id="A0A1H9RAC7"/>
<dbReference type="Pfam" id="PF13450">
    <property type="entry name" value="NAD_binding_8"/>
    <property type="match status" value="1"/>
</dbReference>
<evidence type="ECO:0000313" key="1">
    <source>
        <dbReference type="EMBL" id="SER69608.1"/>
    </source>
</evidence>
<evidence type="ECO:0000313" key="2">
    <source>
        <dbReference type="Proteomes" id="UP000198929"/>
    </source>
</evidence>